<reference evidence="3" key="1">
    <citation type="journal article" date="2019" name="Int. J. Syst. Evol. Microbiol.">
        <title>The Global Catalogue of Microorganisms (GCM) 10K type strain sequencing project: providing services to taxonomists for standard genome sequencing and annotation.</title>
        <authorList>
            <consortium name="The Broad Institute Genomics Platform"/>
            <consortium name="The Broad Institute Genome Sequencing Center for Infectious Disease"/>
            <person name="Wu L."/>
            <person name="Ma J."/>
        </authorList>
    </citation>
    <scope>NUCLEOTIDE SEQUENCE [LARGE SCALE GENOMIC DNA]</scope>
    <source>
        <strain evidence="3">KCTC 42964</strain>
    </source>
</reference>
<protein>
    <submittedName>
        <fullName evidence="2">Diacylglycerol/lipid kinase family protein</fullName>
        <ecNumber evidence="2">2.7.1.-</ecNumber>
    </submittedName>
</protein>
<comment type="caution">
    <text evidence="2">The sequence shown here is derived from an EMBL/GenBank/DDBJ whole genome shotgun (WGS) entry which is preliminary data.</text>
</comment>
<keyword evidence="2" id="KW-0808">Transferase</keyword>
<evidence type="ECO:0000313" key="3">
    <source>
        <dbReference type="Proteomes" id="UP001595528"/>
    </source>
</evidence>
<dbReference type="Proteomes" id="UP001595528">
    <property type="component" value="Unassembled WGS sequence"/>
</dbReference>
<dbReference type="InterPro" id="IPR016064">
    <property type="entry name" value="NAD/diacylglycerol_kinase_sf"/>
</dbReference>
<keyword evidence="3" id="KW-1185">Reference proteome</keyword>
<keyword evidence="2" id="KW-0418">Kinase</keyword>
<dbReference type="SUPFAM" id="SSF111331">
    <property type="entry name" value="NAD kinase/diacylglycerol kinase-like"/>
    <property type="match status" value="1"/>
</dbReference>
<organism evidence="2 3">
    <name type="scientific">Marinibaculum pumilum</name>
    <dbReference type="NCBI Taxonomy" id="1766165"/>
    <lineage>
        <taxon>Bacteria</taxon>
        <taxon>Pseudomonadati</taxon>
        <taxon>Pseudomonadota</taxon>
        <taxon>Alphaproteobacteria</taxon>
        <taxon>Rhodospirillales</taxon>
        <taxon>Rhodospirillaceae</taxon>
        <taxon>Marinibaculum</taxon>
    </lineage>
</organism>
<name>A0ABV7L8I8_9PROT</name>
<evidence type="ECO:0000259" key="1">
    <source>
        <dbReference type="Pfam" id="PF19279"/>
    </source>
</evidence>
<dbReference type="RefSeq" id="WP_379906402.1">
    <property type="nucleotide sequence ID" value="NZ_JBHRTR010000054.1"/>
</dbReference>
<dbReference type="EMBL" id="JBHRTR010000054">
    <property type="protein sequence ID" value="MFC3230933.1"/>
    <property type="molecule type" value="Genomic_DNA"/>
</dbReference>
<evidence type="ECO:0000313" key="2">
    <source>
        <dbReference type="EMBL" id="MFC3230933.1"/>
    </source>
</evidence>
<dbReference type="Pfam" id="PF19279">
    <property type="entry name" value="YegS_C"/>
    <property type="match status" value="1"/>
</dbReference>
<feature type="domain" description="YegS/DAGK C-terminal" evidence="1">
    <location>
        <begin position="2"/>
        <end position="119"/>
    </location>
</feature>
<dbReference type="InterPro" id="IPR045540">
    <property type="entry name" value="YegS/DAGK_C"/>
</dbReference>
<accession>A0ABV7L8I8</accession>
<proteinExistence type="predicted"/>
<dbReference type="Gene3D" id="2.60.200.40">
    <property type="match status" value="1"/>
</dbReference>
<gene>
    <name evidence="2" type="ORF">ACFOGJ_27050</name>
</gene>
<sequence length="136" mass="14373">MLRQLAVYRFPLLEVRVDGERCDTSTLIVARGRLYGGRFVLAPEADQAVPQLHAALFLRSGAPAMAACLTALAFGRLERSAMVRIVPAQRVEVAGPPGDPVQGDGDILAGLPAVIGLTEQEVHLAVPAHYPAPALA</sequence>
<dbReference type="GO" id="GO:0016301">
    <property type="term" value="F:kinase activity"/>
    <property type="evidence" value="ECO:0007669"/>
    <property type="project" value="UniProtKB-KW"/>
</dbReference>
<dbReference type="EC" id="2.7.1.-" evidence="2"/>